<feature type="domain" description="C2H2-type" evidence="7">
    <location>
        <begin position="54"/>
        <end position="83"/>
    </location>
</feature>
<dbReference type="PROSITE" id="PS00028">
    <property type="entry name" value="ZINC_FINGER_C2H2_1"/>
    <property type="match status" value="2"/>
</dbReference>
<protein>
    <recommendedName>
        <fullName evidence="7">C2H2-type domain-containing protein</fullName>
    </recommendedName>
</protein>
<evidence type="ECO:0000256" key="3">
    <source>
        <dbReference type="ARBA" id="ARBA00022771"/>
    </source>
</evidence>
<name>A0A507EHK2_9FUNG</name>
<comment type="caution">
    <text evidence="8">The sequence shown here is derived from an EMBL/GenBank/DDBJ whole genome shotgun (WGS) entry which is preliminary data.</text>
</comment>
<reference evidence="8 9" key="1">
    <citation type="journal article" date="2019" name="Sci. Rep.">
        <title>Comparative genomics of chytrid fungi reveal insights into the obligate biotrophic and pathogenic lifestyle of Synchytrium endobioticum.</title>
        <authorList>
            <person name="van de Vossenberg B.T.L.H."/>
            <person name="Warris S."/>
            <person name="Nguyen H.D.T."/>
            <person name="van Gent-Pelzer M.P.E."/>
            <person name="Joly D.L."/>
            <person name="van de Geest H.C."/>
            <person name="Bonants P.J.M."/>
            <person name="Smith D.S."/>
            <person name="Levesque C.A."/>
            <person name="van der Lee T.A.J."/>
        </authorList>
    </citation>
    <scope>NUCLEOTIDE SEQUENCE [LARGE SCALE GENOMIC DNA]</scope>
    <source>
        <strain evidence="8 9">CBS 675.73</strain>
    </source>
</reference>
<evidence type="ECO:0000313" key="8">
    <source>
        <dbReference type="EMBL" id="TPX63583.1"/>
    </source>
</evidence>
<evidence type="ECO:0000256" key="5">
    <source>
        <dbReference type="PROSITE-ProRule" id="PRU00042"/>
    </source>
</evidence>
<proteinExistence type="predicted"/>
<dbReference type="Gene3D" id="3.30.160.60">
    <property type="entry name" value="Classic Zinc Finger"/>
    <property type="match status" value="2"/>
</dbReference>
<feature type="region of interest" description="Disordered" evidence="6">
    <location>
        <begin position="1"/>
        <end position="45"/>
    </location>
</feature>
<gene>
    <name evidence="8" type="ORF">CcCBS67573_g08632</name>
</gene>
<dbReference type="EMBL" id="QEAP01000597">
    <property type="protein sequence ID" value="TPX63583.1"/>
    <property type="molecule type" value="Genomic_DNA"/>
</dbReference>
<dbReference type="AlphaFoldDB" id="A0A507EHK2"/>
<dbReference type="GO" id="GO:0000981">
    <property type="term" value="F:DNA-binding transcription factor activity, RNA polymerase II-specific"/>
    <property type="evidence" value="ECO:0007669"/>
    <property type="project" value="TreeGrafter"/>
</dbReference>
<sequence>MAEQVFVFPAPRSDPRRPSSDTGSPDLLQQQQHQHQQQHHQQEPGHPMRLMKRFSCKFTGCTKDFSTSGHAARHARLHLNYKPFACDQCHMSFYRNDNLTQHKRSHNNPFPSANTSPTLPNLQDNLMKQQQQQQLVYSVVGPWQNQFIQQPSLLDSNAASAAAMESDASSLRDYSPPLSPASKISARKLSKTSVEFLLE</sequence>
<dbReference type="PANTHER" id="PTHR19818">
    <property type="entry name" value="ZINC FINGER PROTEIN ZIC AND GLI"/>
    <property type="match status" value="1"/>
</dbReference>
<dbReference type="Proteomes" id="UP000320333">
    <property type="component" value="Unassembled WGS sequence"/>
</dbReference>
<evidence type="ECO:0000259" key="7">
    <source>
        <dbReference type="PROSITE" id="PS50157"/>
    </source>
</evidence>
<dbReference type="PROSITE" id="PS50157">
    <property type="entry name" value="ZINC_FINGER_C2H2_2"/>
    <property type="match status" value="2"/>
</dbReference>
<feature type="compositionally biased region" description="Low complexity" evidence="6">
    <location>
        <begin position="20"/>
        <end position="35"/>
    </location>
</feature>
<dbReference type="PANTHER" id="PTHR19818:SF139">
    <property type="entry name" value="PAIR-RULE PROTEIN ODD-PAIRED"/>
    <property type="match status" value="1"/>
</dbReference>
<dbReference type="GO" id="GO:0005634">
    <property type="term" value="C:nucleus"/>
    <property type="evidence" value="ECO:0007669"/>
    <property type="project" value="UniProtKB-ARBA"/>
</dbReference>
<evidence type="ECO:0000256" key="1">
    <source>
        <dbReference type="ARBA" id="ARBA00022723"/>
    </source>
</evidence>
<organism evidence="8 9">
    <name type="scientific">Chytriomyces confervae</name>
    <dbReference type="NCBI Taxonomy" id="246404"/>
    <lineage>
        <taxon>Eukaryota</taxon>
        <taxon>Fungi</taxon>
        <taxon>Fungi incertae sedis</taxon>
        <taxon>Chytridiomycota</taxon>
        <taxon>Chytridiomycota incertae sedis</taxon>
        <taxon>Chytridiomycetes</taxon>
        <taxon>Chytridiales</taxon>
        <taxon>Chytriomycetaceae</taxon>
        <taxon>Chytriomyces</taxon>
    </lineage>
</organism>
<feature type="domain" description="C2H2-type" evidence="7">
    <location>
        <begin position="84"/>
        <end position="111"/>
    </location>
</feature>
<evidence type="ECO:0000256" key="4">
    <source>
        <dbReference type="ARBA" id="ARBA00022833"/>
    </source>
</evidence>
<dbReference type="InterPro" id="IPR050329">
    <property type="entry name" value="GLI_C2H2-zinc-finger"/>
</dbReference>
<dbReference type="OrthoDB" id="6365676at2759"/>
<evidence type="ECO:0000256" key="2">
    <source>
        <dbReference type="ARBA" id="ARBA00022737"/>
    </source>
</evidence>
<dbReference type="GO" id="GO:0008270">
    <property type="term" value="F:zinc ion binding"/>
    <property type="evidence" value="ECO:0007669"/>
    <property type="project" value="UniProtKB-KW"/>
</dbReference>
<accession>A0A507EHK2</accession>
<dbReference type="InterPro" id="IPR013087">
    <property type="entry name" value="Znf_C2H2_type"/>
</dbReference>
<evidence type="ECO:0000256" key="6">
    <source>
        <dbReference type="SAM" id="MobiDB-lite"/>
    </source>
</evidence>
<keyword evidence="2" id="KW-0677">Repeat</keyword>
<keyword evidence="4" id="KW-0862">Zinc</keyword>
<dbReference type="FunFam" id="3.30.160.60:FF:002343">
    <property type="entry name" value="Zinc finger protein 33A"/>
    <property type="match status" value="1"/>
</dbReference>
<dbReference type="InterPro" id="IPR036236">
    <property type="entry name" value="Znf_C2H2_sf"/>
</dbReference>
<dbReference type="SMART" id="SM00355">
    <property type="entry name" value="ZnF_C2H2"/>
    <property type="match status" value="2"/>
</dbReference>
<evidence type="ECO:0000313" key="9">
    <source>
        <dbReference type="Proteomes" id="UP000320333"/>
    </source>
</evidence>
<keyword evidence="9" id="KW-1185">Reference proteome</keyword>
<dbReference type="GO" id="GO:0000978">
    <property type="term" value="F:RNA polymerase II cis-regulatory region sequence-specific DNA binding"/>
    <property type="evidence" value="ECO:0007669"/>
    <property type="project" value="TreeGrafter"/>
</dbReference>
<dbReference type="SUPFAM" id="SSF57667">
    <property type="entry name" value="beta-beta-alpha zinc fingers"/>
    <property type="match status" value="1"/>
</dbReference>
<dbReference type="STRING" id="246404.A0A507EHK2"/>
<dbReference type="GO" id="GO:0045944">
    <property type="term" value="P:positive regulation of transcription by RNA polymerase II"/>
    <property type="evidence" value="ECO:0007669"/>
    <property type="project" value="UniProtKB-ARBA"/>
</dbReference>
<keyword evidence="3 5" id="KW-0863">Zinc-finger</keyword>
<keyword evidence="1" id="KW-0479">Metal-binding</keyword>